<dbReference type="STRING" id="308745.A0A0F8UN61"/>
<dbReference type="EMBL" id="JZBS01001874">
    <property type="protein sequence ID" value="KKK21049.1"/>
    <property type="molecule type" value="Genomic_DNA"/>
</dbReference>
<organism evidence="2 3">
    <name type="scientific">Aspergillus rambellii</name>
    <dbReference type="NCBI Taxonomy" id="308745"/>
    <lineage>
        <taxon>Eukaryota</taxon>
        <taxon>Fungi</taxon>
        <taxon>Dikarya</taxon>
        <taxon>Ascomycota</taxon>
        <taxon>Pezizomycotina</taxon>
        <taxon>Eurotiomycetes</taxon>
        <taxon>Eurotiomycetidae</taxon>
        <taxon>Eurotiales</taxon>
        <taxon>Aspergillaceae</taxon>
        <taxon>Aspergillus</taxon>
        <taxon>Aspergillus subgen. Nidulantes</taxon>
    </lineage>
</organism>
<dbReference type="Proteomes" id="UP000034291">
    <property type="component" value="Unassembled WGS sequence"/>
</dbReference>
<gene>
    <name evidence="2" type="ORF">ARAM_006542</name>
</gene>
<feature type="region of interest" description="Disordered" evidence="1">
    <location>
        <begin position="633"/>
        <end position="663"/>
    </location>
</feature>
<dbReference type="AlphaFoldDB" id="A0A0F8UN61"/>
<proteinExistence type="predicted"/>
<protein>
    <submittedName>
        <fullName evidence="2">Uncharacterized protein</fullName>
    </submittedName>
</protein>
<name>A0A0F8UN61_9EURO</name>
<keyword evidence="3" id="KW-1185">Reference proteome</keyword>
<feature type="compositionally biased region" description="Polar residues" evidence="1">
    <location>
        <begin position="644"/>
        <end position="661"/>
    </location>
</feature>
<accession>A0A0F8UN61</accession>
<evidence type="ECO:0000313" key="2">
    <source>
        <dbReference type="EMBL" id="KKK21049.1"/>
    </source>
</evidence>
<evidence type="ECO:0000313" key="3">
    <source>
        <dbReference type="Proteomes" id="UP000034291"/>
    </source>
</evidence>
<dbReference type="OrthoDB" id="5330858at2759"/>
<sequence>MDLQPPSVLAQLPRPLHASTGKTHISEVYSLADSKKRKRYEVAVAVDGEAVNIYNIQTPKLVTSYAVPPQSSFCCQPCSLRRKLPKGSAVKRQTFVAVKKEIKSFLEESGGSGSSAPTISSSTFTITDSSSPTVFIGIVPGQTTEDEEEEPFDILAVHRDGRVRRLSPDLGSQRWSIQHSELAKGSPATEVHASFLLELDEAKKSLLKKRPDLVSLSLGDLAHPDADEPSILMLVSHPAGAIKLSDVKVHLFSVPATTPSWSKSLDESQQMRHLLTMNLPDIPEVEQLETLGLQWHFHSGSAGLNLSFDKGFINFDLSQYAPTVISTFILDGEDFSSLMRISPQSVIAAGKSMVALYDTQYKSIQRSIATGDLPGASSPSSAKTRTVFISHFAKLDLVVATKGSSLLAFDLASSQNTSGSKRSRDGLLIDAIGRGLGSGAAKWEGLSKKQRCDNPVLGLSSSEEIEKWNKLTKELRDHAKSKDTNAFDRGVQAYFGTRASNALPSAGQYINPEKILFLLSLIFTVEGDTPKDKLSASSTIQMSVSVWPEHTCRWLLEQGHLCPGNVEAAVRRAFKPRILPQLPCGSFTQAIKDSDPSLERLISALQGPAAFSTDETAQALKLLLNQARTCALPDEEEPPKALTNGESTPNGVPDPSNTSNELCLPSPAPPLANIFRGLNTALLKIHTHPLPTIVSSLRSALSRTEIISMIYHLRLSLATGGHTSRFTETPPTPITPNLTTPPLPLSTIIDLLNVSIDAIGPSGWISATDFNDTTSRDVSLIAEMKSEVSAALAGVEEATFLTGILREYIRYAQQSAATSSVSVVPSHPDHAVSQAVASSNTAIRREKLNGADLLVFGGAAAGAAPDEDGDGLDADASGKLLPLSLRAASDVSKTKVIKATGKVVQRSKREIGYLRRKAAGKYTFERLVL</sequence>
<comment type="caution">
    <text evidence="2">The sequence shown here is derived from an EMBL/GenBank/DDBJ whole genome shotgun (WGS) entry which is preliminary data.</text>
</comment>
<reference evidence="2 3" key="1">
    <citation type="submission" date="2015-02" db="EMBL/GenBank/DDBJ databases">
        <title>Draft Genome Sequences of Two Closely-Related Aflatoxigenic Aspergillus Species Obtained from the Cote d'Ivoire.</title>
        <authorList>
            <person name="Moore G.G."/>
            <person name="Beltz S.B."/>
            <person name="Mack B.M."/>
        </authorList>
    </citation>
    <scope>NUCLEOTIDE SEQUENCE [LARGE SCALE GENOMIC DNA]</scope>
    <source>
        <strain evidence="2 3">SRRC1468</strain>
    </source>
</reference>
<evidence type="ECO:0000256" key="1">
    <source>
        <dbReference type="SAM" id="MobiDB-lite"/>
    </source>
</evidence>